<accession>A0ABS2PL44</accession>
<reference evidence="8 9" key="1">
    <citation type="submission" date="2021-01" db="EMBL/GenBank/DDBJ databases">
        <title>Genomic Encyclopedia of Type Strains, Phase IV (KMG-IV): sequencing the most valuable type-strain genomes for metagenomic binning, comparative biology and taxonomic classification.</title>
        <authorList>
            <person name="Goeker M."/>
        </authorList>
    </citation>
    <scope>NUCLEOTIDE SEQUENCE [LARGE SCALE GENOMIC DNA]</scope>
    <source>
        <strain evidence="8 9">DSM 27513</strain>
    </source>
</reference>
<evidence type="ECO:0000259" key="7">
    <source>
        <dbReference type="Pfam" id="PF04138"/>
    </source>
</evidence>
<evidence type="ECO:0000256" key="5">
    <source>
        <dbReference type="ARBA" id="ARBA00023136"/>
    </source>
</evidence>
<feature type="transmembrane region" description="Helical" evidence="6">
    <location>
        <begin position="84"/>
        <end position="108"/>
    </location>
</feature>
<feature type="transmembrane region" description="Helical" evidence="6">
    <location>
        <begin position="128"/>
        <end position="147"/>
    </location>
</feature>
<comment type="similarity">
    <text evidence="2">Belongs to the GtrA family.</text>
</comment>
<evidence type="ECO:0000256" key="2">
    <source>
        <dbReference type="ARBA" id="ARBA00009399"/>
    </source>
</evidence>
<comment type="subcellular location">
    <subcellularLocation>
        <location evidence="1">Membrane</location>
        <topology evidence="1">Multi-pass membrane protein</topology>
    </subcellularLocation>
</comment>
<gene>
    <name evidence="8" type="ORF">JOC31_000976</name>
</gene>
<evidence type="ECO:0000256" key="3">
    <source>
        <dbReference type="ARBA" id="ARBA00022692"/>
    </source>
</evidence>
<dbReference type="InterPro" id="IPR007267">
    <property type="entry name" value="GtrA_DPMS_TM"/>
</dbReference>
<feature type="transmembrane region" description="Helical" evidence="6">
    <location>
        <begin position="43"/>
        <end position="63"/>
    </location>
</feature>
<name>A0ABS2PL44_9STRE</name>
<keyword evidence="3 6" id="KW-0812">Transmembrane</keyword>
<evidence type="ECO:0000256" key="4">
    <source>
        <dbReference type="ARBA" id="ARBA00022989"/>
    </source>
</evidence>
<dbReference type="PANTHER" id="PTHR38459">
    <property type="entry name" value="PROPHAGE BACTOPRENOL-LINKED GLUCOSE TRANSLOCASE HOMOLOG"/>
    <property type="match status" value="1"/>
</dbReference>
<keyword evidence="4 6" id="KW-1133">Transmembrane helix</keyword>
<evidence type="ECO:0000313" key="9">
    <source>
        <dbReference type="Proteomes" id="UP000809081"/>
    </source>
</evidence>
<dbReference type="EMBL" id="JAFBEI010000017">
    <property type="protein sequence ID" value="MBM7636157.1"/>
    <property type="molecule type" value="Genomic_DNA"/>
</dbReference>
<dbReference type="InterPro" id="IPR051401">
    <property type="entry name" value="GtrA_CellWall_Glycosyl"/>
</dbReference>
<feature type="domain" description="GtrA/DPMS transmembrane" evidence="7">
    <location>
        <begin position="18"/>
        <end position="153"/>
    </location>
</feature>
<keyword evidence="9" id="KW-1185">Reference proteome</keyword>
<organism evidence="8 9">
    <name type="scientific">Streptococcus saliviloxodontae</name>
    <dbReference type="NCBI Taxonomy" id="1349416"/>
    <lineage>
        <taxon>Bacteria</taxon>
        <taxon>Bacillati</taxon>
        <taxon>Bacillota</taxon>
        <taxon>Bacilli</taxon>
        <taxon>Lactobacillales</taxon>
        <taxon>Streptococcaceae</taxon>
        <taxon>Streptococcus</taxon>
    </lineage>
</organism>
<keyword evidence="5 6" id="KW-0472">Membrane</keyword>
<protein>
    <submittedName>
        <fullName evidence="8">Flippase GtrA</fullName>
    </submittedName>
</protein>
<dbReference type="Pfam" id="PF04138">
    <property type="entry name" value="GtrA_DPMS_TM"/>
    <property type="match status" value="1"/>
</dbReference>
<evidence type="ECO:0000313" key="8">
    <source>
        <dbReference type="EMBL" id="MBM7636157.1"/>
    </source>
</evidence>
<dbReference type="Proteomes" id="UP000809081">
    <property type="component" value="Unassembled WGS sequence"/>
</dbReference>
<dbReference type="RefSeq" id="WP_205017050.1">
    <property type="nucleotide sequence ID" value="NZ_JAFBEI010000017.1"/>
</dbReference>
<sequence>MKKLNSICKQFFTSEVFKYLFFGVLTTLVYMGVRLIIFELIPVGSVSVVIANIIAILFAFFTNDKFVFNQTPKGWFGRLVKFSIARLSTLLLDLVMAFLLVDHFPGIIGHFLTSLPVSSYSTEILEKVNGIETLISQVLIMAFNYLISKLFVFKDNNN</sequence>
<feature type="transmembrane region" description="Helical" evidence="6">
    <location>
        <begin position="20"/>
        <end position="37"/>
    </location>
</feature>
<evidence type="ECO:0000256" key="6">
    <source>
        <dbReference type="SAM" id="Phobius"/>
    </source>
</evidence>
<proteinExistence type="inferred from homology"/>
<evidence type="ECO:0000256" key="1">
    <source>
        <dbReference type="ARBA" id="ARBA00004141"/>
    </source>
</evidence>
<comment type="caution">
    <text evidence="8">The sequence shown here is derived from an EMBL/GenBank/DDBJ whole genome shotgun (WGS) entry which is preliminary data.</text>
</comment>
<dbReference type="PANTHER" id="PTHR38459:SF5">
    <property type="entry name" value="CELL WALL TEICHOIC ACID GLYCOSYLATION PROTEIN GTCA"/>
    <property type="match status" value="1"/>
</dbReference>